<keyword evidence="2" id="KW-1185">Reference proteome</keyword>
<dbReference type="VEuPathDB" id="TrichDB:TVAGG3_0484260"/>
<reference evidence="1" key="2">
    <citation type="journal article" date="2007" name="Science">
        <title>Draft genome sequence of the sexually transmitted pathogen Trichomonas vaginalis.</title>
        <authorList>
            <person name="Carlton J.M."/>
            <person name="Hirt R.P."/>
            <person name="Silva J.C."/>
            <person name="Delcher A.L."/>
            <person name="Schatz M."/>
            <person name="Zhao Q."/>
            <person name="Wortman J.R."/>
            <person name="Bidwell S.L."/>
            <person name="Alsmark U.C.M."/>
            <person name="Besteiro S."/>
            <person name="Sicheritz-Ponten T."/>
            <person name="Noel C.J."/>
            <person name="Dacks J.B."/>
            <person name="Foster P.G."/>
            <person name="Simillion C."/>
            <person name="Van de Peer Y."/>
            <person name="Miranda-Saavedra D."/>
            <person name="Barton G.J."/>
            <person name="Westrop G.D."/>
            <person name="Mueller S."/>
            <person name="Dessi D."/>
            <person name="Fiori P.L."/>
            <person name="Ren Q."/>
            <person name="Paulsen I."/>
            <person name="Zhang H."/>
            <person name="Bastida-Corcuera F.D."/>
            <person name="Simoes-Barbosa A."/>
            <person name="Brown M.T."/>
            <person name="Hayes R.D."/>
            <person name="Mukherjee M."/>
            <person name="Okumura C.Y."/>
            <person name="Schneider R."/>
            <person name="Smith A.J."/>
            <person name="Vanacova S."/>
            <person name="Villalvazo M."/>
            <person name="Haas B.J."/>
            <person name="Pertea M."/>
            <person name="Feldblyum T.V."/>
            <person name="Utterback T.R."/>
            <person name="Shu C.L."/>
            <person name="Osoegawa K."/>
            <person name="de Jong P.J."/>
            <person name="Hrdy I."/>
            <person name="Horvathova L."/>
            <person name="Zubacova Z."/>
            <person name="Dolezal P."/>
            <person name="Malik S.B."/>
            <person name="Logsdon J.M. Jr."/>
            <person name="Henze K."/>
            <person name="Gupta A."/>
            <person name="Wang C.C."/>
            <person name="Dunne R.L."/>
            <person name="Upcroft J.A."/>
            <person name="Upcroft P."/>
            <person name="White O."/>
            <person name="Salzberg S.L."/>
            <person name="Tang P."/>
            <person name="Chiu C.-H."/>
            <person name="Lee Y.-S."/>
            <person name="Embley T.M."/>
            <person name="Coombs G.H."/>
            <person name="Mottram J.C."/>
            <person name="Tachezy J."/>
            <person name="Fraser-Liggett C.M."/>
            <person name="Johnson P.J."/>
        </authorList>
    </citation>
    <scope>NUCLEOTIDE SEQUENCE [LARGE SCALE GENOMIC DNA]</scope>
    <source>
        <strain evidence="1">G3</strain>
    </source>
</reference>
<gene>
    <name evidence="1" type="ORF">TVAG_228550</name>
</gene>
<dbReference type="EMBL" id="DS113206">
    <property type="protein sequence ID" value="EAY19592.1"/>
    <property type="molecule type" value="Genomic_DNA"/>
</dbReference>
<evidence type="ECO:0000313" key="2">
    <source>
        <dbReference type="Proteomes" id="UP000001542"/>
    </source>
</evidence>
<name>A2DJ17_TRIV3</name>
<dbReference type="AlphaFoldDB" id="A2DJ17"/>
<dbReference type="KEGG" id="tva:5465120"/>
<dbReference type="Gene3D" id="2.60.40.150">
    <property type="entry name" value="C2 domain"/>
    <property type="match status" value="1"/>
</dbReference>
<sequence>MMNNYDYMPLMNGNRAFIRVDGVSTGSFPTNGKTTLVARVGPRSTFMRHGAEFTEKYRPTQTWDFKYTDPARASFVVVLFKKHLFGGDEEIGEVELRLSAFEANTVVSQEFTLKSPHVQSVPARLRLSVHLQRDAAVHSAHH</sequence>
<accession>A2DJ17</accession>
<proteinExistence type="predicted"/>
<dbReference type="SMR" id="A2DJ17"/>
<dbReference type="SUPFAM" id="SSF49562">
    <property type="entry name" value="C2 domain (Calcium/lipid-binding domain, CaLB)"/>
    <property type="match status" value="1"/>
</dbReference>
<organism evidence="1 2">
    <name type="scientific">Trichomonas vaginalis (strain ATCC PRA-98 / G3)</name>
    <dbReference type="NCBI Taxonomy" id="412133"/>
    <lineage>
        <taxon>Eukaryota</taxon>
        <taxon>Metamonada</taxon>
        <taxon>Parabasalia</taxon>
        <taxon>Trichomonadida</taxon>
        <taxon>Trichomonadidae</taxon>
        <taxon>Trichomonas</taxon>
    </lineage>
</organism>
<evidence type="ECO:0000313" key="1">
    <source>
        <dbReference type="EMBL" id="EAY19592.1"/>
    </source>
</evidence>
<reference evidence="1" key="1">
    <citation type="submission" date="2006-10" db="EMBL/GenBank/DDBJ databases">
        <authorList>
            <person name="Amadeo P."/>
            <person name="Zhao Q."/>
            <person name="Wortman J."/>
            <person name="Fraser-Liggett C."/>
            <person name="Carlton J."/>
        </authorList>
    </citation>
    <scope>NUCLEOTIDE SEQUENCE</scope>
    <source>
        <strain evidence="1">G3</strain>
    </source>
</reference>
<dbReference type="VEuPathDB" id="TrichDB:TVAG_228550"/>
<dbReference type="InParanoid" id="A2DJ17"/>
<dbReference type="Proteomes" id="UP000001542">
    <property type="component" value="Unassembled WGS sequence"/>
</dbReference>
<dbReference type="InterPro" id="IPR035892">
    <property type="entry name" value="C2_domain_sf"/>
</dbReference>
<protein>
    <submittedName>
        <fullName evidence="1">Uncharacterized protein</fullName>
    </submittedName>
</protein>